<dbReference type="InterPro" id="IPR036271">
    <property type="entry name" value="Tet_transcr_reg_TetR-rel_C_sf"/>
</dbReference>
<dbReference type="Pfam" id="PF00440">
    <property type="entry name" value="TetR_N"/>
    <property type="match status" value="1"/>
</dbReference>
<accession>A0ABY4RHZ4</accession>
<keyword evidence="1 2" id="KW-0238">DNA-binding</keyword>
<name>A0ABY4RHZ4_9BACL</name>
<dbReference type="PROSITE" id="PS50977">
    <property type="entry name" value="HTH_TETR_2"/>
    <property type="match status" value="1"/>
</dbReference>
<sequence>MQTHNLFKELQSLHSGKQTVKQKRIIEAAIALFAEKGYSNTSTAEIAKVAEVSEGSIFKHYGKKDKLLISLIAPHLKDLFASQADVVLSQFTINDGTSFEGVLKGVLKNRVEFISENRELFQVIIKEIIYQEELKNEILPFISEIITPRLTLLVESAKERGELVDLPTDRICNMLFTFIGGLLASRFVILNQHSISDDEIEDAVRFVMEGIGKSARS</sequence>
<dbReference type="SUPFAM" id="SSF48498">
    <property type="entry name" value="Tetracyclin repressor-like, C-terminal domain"/>
    <property type="match status" value="1"/>
</dbReference>
<dbReference type="SUPFAM" id="SSF46689">
    <property type="entry name" value="Homeodomain-like"/>
    <property type="match status" value="1"/>
</dbReference>
<dbReference type="Gene3D" id="1.10.357.10">
    <property type="entry name" value="Tetracycline Repressor, domain 2"/>
    <property type="match status" value="1"/>
</dbReference>
<dbReference type="InterPro" id="IPR001647">
    <property type="entry name" value="HTH_TetR"/>
</dbReference>
<evidence type="ECO:0000313" key="5">
    <source>
        <dbReference type="Proteomes" id="UP001057134"/>
    </source>
</evidence>
<dbReference type="EMBL" id="CP027059">
    <property type="protein sequence ID" value="UQZ81052.1"/>
    <property type="molecule type" value="Genomic_DNA"/>
</dbReference>
<feature type="DNA-binding region" description="H-T-H motif" evidence="2">
    <location>
        <begin position="42"/>
        <end position="61"/>
    </location>
</feature>
<proteinExistence type="predicted"/>
<dbReference type="Proteomes" id="UP001057134">
    <property type="component" value="Chromosome"/>
</dbReference>
<evidence type="ECO:0000259" key="3">
    <source>
        <dbReference type="PROSITE" id="PS50977"/>
    </source>
</evidence>
<protein>
    <submittedName>
        <fullName evidence="4">HTH-type transcriptional repressor KstR2</fullName>
    </submittedName>
</protein>
<dbReference type="PANTHER" id="PTHR43479">
    <property type="entry name" value="ACREF/ENVCD OPERON REPRESSOR-RELATED"/>
    <property type="match status" value="1"/>
</dbReference>
<evidence type="ECO:0000256" key="1">
    <source>
        <dbReference type="ARBA" id="ARBA00023125"/>
    </source>
</evidence>
<reference evidence="4" key="2">
    <citation type="journal article" date="2021" name="J Anim Sci Technol">
        <title>Complete genome sequence of Paenibacillus konkukensis sp. nov. SK3146 as a potential probiotic strain.</title>
        <authorList>
            <person name="Jung H.I."/>
            <person name="Park S."/>
            <person name="Niu K.M."/>
            <person name="Lee S.W."/>
            <person name="Kothari D."/>
            <person name="Yi K.J."/>
            <person name="Kim S.K."/>
        </authorList>
    </citation>
    <scope>NUCLEOTIDE SEQUENCE</scope>
    <source>
        <strain evidence="4">SK3146</strain>
    </source>
</reference>
<reference evidence="4" key="1">
    <citation type="submission" date="2018-02" db="EMBL/GenBank/DDBJ databases">
        <authorList>
            <person name="Kim S.-K."/>
            <person name="Jung H.-I."/>
            <person name="Lee S.-W."/>
        </authorList>
    </citation>
    <scope>NUCLEOTIDE SEQUENCE</scope>
    <source>
        <strain evidence="4">SK3146</strain>
    </source>
</reference>
<dbReference type="PRINTS" id="PR00455">
    <property type="entry name" value="HTHTETR"/>
</dbReference>
<evidence type="ECO:0000313" key="4">
    <source>
        <dbReference type="EMBL" id="UQZ81052.1"/>
    </source>
</evidence>
<keyword evidence="5" id="KW-1185">Reference proteome</keyword>
<dbReference type="InterPro" id="IPR009057">
    <property type="entry name" value="Homeodomain-like_sf"/>
</dbReference>
<dbReference type="InterPro" id="IPR050624">
    <property type="entry name" value="HTH-type_Tx_Regulator"/>
</dbReference>
<organism evidence="4 5">
    <name type="scientific">Paenibacillus konkukensis</name>
    <dbReference type="NCBI Taxonomy" id="2020716"/>
    <lineage>
        <taxon>Bacteria</taxon>
        <taxon>Bacillati</taxon>
        <taxon>Bacillota</taxon>
        <taxon>Bacilli</taxon>
        <taxon>Bacillales</taxon>
        <taxon>Paenibacillaceae</taxon>
        <taxon>Paenibacillus</taxon>
    </lineage>
</organism>
<gene>
    <name evidence="4" type="primary">kstR2_1</name>
    <name evidence="4" type="ORF">SK3146_00208</name>
</gene>
<dbReference type="RefSeq" id="WP_249863318.1">
    <property type="nucleotide sequence ID" value="NZ_CP027059.1"/>
</dbReference>
<evidence type="ECO:0000256" key="2">
    <source>
        <dbReference type="PROSITE-ProRule" id="PRU00335"/>
    </source>
</evidence>
<dbReference type="PANTHER" id="PTHR43479:SF11">
    <property type="entry name" value="ACREF_ENVCD OPERON REPRESSOR-RELATED"/>
    <property type="match status" value="1"/>
</dbReference>
<feature type="domain" description="HTH tetR-type" evidence="3">
    <location>
        <begin position="19"/>
        <end position="79"/>
    </location>
</feature>